<feature type="domain" description="RRM" evidence="5">
    <location>
        <begin position="637"/>
        <end position="714"/>
    </location>
</feature>
<proteinExistence type="predicted"/>
<dbReference type="CDD" id="cd00590">
    <property type="entry name" value="RRM_SF"/>
    <property type="match status" value="1"/>
</dbReference>
<feature type="compositionally biased region" description="Gly residues" evidence="4">
    <location>
        <begin position="782"/>
        <end position="792"/>
    </location>
</feature>
<feature type="compositionally biased region" description="Polar residues" evidence="4">
    <location>
        <begin position="581"/>
        <end position="594"/>
    </location>
</feature>
<dbReference type="GO" id="GO:1990904">
    <property type="term" value="C:ribonucleoprotein complex"/>
    <property type="evidence" value="ECO:0000318"/>
    <property type="project" value="GO_Central"/>
</dbReference>
<dbReference type="SMART" id="SM00360">
    <property type="entry name" value="RRM"/>
    <property type="match status" value="5"/>
</dbReference>
<dbReference type="OrthoDB" id="2588702at2759"/>
<feature type="domain" description="RRM" evidence="5">
    <location>
        <begin position="3"/>
        <end position="76"/>
    </location>
</feature>
<dbReference type="InterPro" id="IPR000504">
    <property type="entry name" value="RRM_dom"/>
</dbReference>
<feature type="region of interest" description="Disordered" evidence="4">
    <location>
        <begin position="237"/>
        <end position="381"/>
    </location>
</feature>
<keyword evidence="1" id="KW-0677">Repeat</keyword>
<organism evidence="6 7">
    <name type="scientific">Daphnia pulex</name>
    <name type="common">Water flea</name>
    <dbReference type="NCBI Taxonomy" id="6669"/>
    <lineage>
        <taxon>Eukaryota</taxon>
        <taxon>Metazoa</taxon>
        <taxon>Ecdysozoa</taxon>
        <taxon>Arthropoda</taxon>
        <taxon>Crustacea</taxon>
        <taxon>Branchiopoda</taxon>
        <taxon>Diplostraca</taxon>
        <taxon>Cladocera</taxon>
        <taxon>Anomopoda</taxon>
        <taxon>Daphniidae</taxon>
        <taxon>Daphnia</taxon>
    </lineage>
</organism>
<evidence type="ECO:0000256" key="3">
    <source>
        <dbReference type="PROSITE-ProRule" id="PRU00176"/>
    </source>
</evidence>
<accession>E9H1W8</accession>
<feature type="compositionally biased region" description="Low complexity" evidence="4">
    <location>
        <begin position="165"/>
        <end position="184"/>
    </location>
</feature>
<dbReference type="CDD" id="cd12510">
    <property type="entry name" value="RRM1_RBM12_like"/>
    <property type="match status" value="1"/>
</dbReference>
<reference evidence="6 7" key="1">
    <citation type="journal article" date="2011" name="Science">
        <title>The ecoresponsive genome of Daphnia pulex.</title>
        <authorList>
            <person name="Colbourne J.K."/>
            <person name="Pfrender M.E."/>
            <person name="Gilbert D."/>
            <person name="Thomas W.K."/>
            <person name="Tucker A."/>
            <person name="Oakley T.H."/>
            <person name="Tokishita S."/>
            <person name="Aerts A."/>
            <person name="Arnold G.J."/>
            <person name="Basu M.K."/>
            <person name="Bauer D.J."/>
            <person name="Caceres C.E."/>
            <person name="Carmel L."/>
            <person name="Casola C."/>
            <person name="Choi J.H."/>
            <person name="Detter J.C."/>
            <person name="Dong Q."/>
            <person name="Dusheyko S."/>
            <person name="Eads B.D."/>
            <person name="Frohlich T."/>
            <person name="Geiler-Samerotte K.A."/>
            <person name="Gerlach D."/>
            <person name="Hatcher P."/>
            <person name="Jogdeo S."/>
            <person name="Krijgsveld J."/>
            <person name="Kriventseva E.V."/>
            <person name="Kultz D."/>
            <person name="Laforsch C."/>
            <person name="Lindquist E."/>
            <person name="Lopez J."/>
            <person name="Manak J.R."/>
            <person name="Muller J."/>
            <person name="Pangilinan J."/>
            <person name="Patwardhan R.P."/>
            <person name="Pitluck S."/>
            <person name="Pritham E.J."/>
            <person name="Rechtsteiner A."/>
            <person name="Rho M."/>
            <person name="Rogozin I.B."/>
            <person name="Sakarya O."/>
            <person name="Salamov A."/>
            <person name="Schaack S."/>
            <person name="Shapiro H."/>
            <person name="Shiga Y."/>
            <person name="Skalitzky C."/>
            <person name="Smith Z."/>
            <person name="Souvorov A."/>
            <person name="Sung W."/>
            <person name="Tang Z."/>
            <person name="Tsuchiya D."/>
            <person name="Tu H."/>
            <person name="Vos H."/>
            <person name="Wang M."/>
            <person name="Wolf Y.I."/>
            <person name="Yamagata H."/>
            <person name="Yamada T."/>
            <person name="Ye Y."/>
            <person name="Shaw J.R."/>
            <person name="Andrews J."/>
            <person name="Crease T.J."/>
            <person name="Tang H."/>
            <person name="Lucas S.M."/>
            <person name="Robertson H.M."/>
            <person name="Bork P."/>
            <person name="Koonin E.V."/>
            <person name="Zdobnov E.M."/>
            <person name="Grigoriev I.V."/>
            <person name="Lynch M."/>
            <person name="Boore J.L."/>
        </authorList>
    </citation>
    <scope>NUCLEOTIDE SEQUENCE [LARGE SCALE GENOMIC DNA]</scope>
</reference>
<dbReference type="HOGENOM" id="CLU_012748_0_0_1"/>
<sequence>MSVIIRLQNLPWSANAADIRQFFHGLSIPEGGVHIVGGQLGDAFIAFSTDEDARQGMASDGGMLKDSRVKLYLSSRTEMQKIIEETRQQHLAMQAAASGGSNMAPTSAVQRPFTGGPFAPSAAPAAHSNPPISGPPGLRATSSTSGSNFHLHMDPSQGHPGGYDHQMYQQPQPQSHQPYNPSQNMLAGGGQNPAHAGGFPPHMNPSQTYAPHLPQGGPHIPQHFGPRMREVIEEPPLYGGGQQMLHGPGGDMQDVYAHGGPQRFDQNRRNSRDTPPDVQDRNRDMGRAGYRSKERSRRDRQDRDKERGSDMGRRGRRSRSRSGSRGRGRDRRRRSRSDSRERARNSRDRDRDRKLSKSGLLPTPAEELEANQQNENVPDTSVQLRLLTGDLTYRDIRDYLSGINVPNTCIKMINALDGYRFGLAYIRFTSNEDKLKALTRHNGMIRGYPVQIFNVKDSTFNQAIDSFSPGISLDAKSLSNSCLSLRDFPPVATAQNVKEAFGTISIGQVLPERNESGTVTGLCFVELRSEADARKAIQLLKDGVMICGRQVKVAFLPLEELHVCSKNLERFRGVVGAVMTSPPTQTDSPLSPGQSAPHRPPASNRPGPPFVDRSQSGGNGSYDAPPNQRGRLFVGPQRVFITGLPPSALERDIGDFFSDVGVIPQIIEIVYDEERMPVGNAYCQFASMQEAERALDKNGGFMGGHTVSVTLVENPDAAPVASRHPVAEENKMRRFSPYLDTNMNQSDHGPRGYGHPGPSDPYNRPPMGADGGNGYNPQMGPRFGGPRFGGGPRYPPGGSNRGNFASSGGPGPRTRPNINMRIRMPGGPVQNGGGGRGGSDDGSPTPGFGAPGCVIALSNVPHKAIIADILDFFRGFQVNEKCVIRRFGPNGEPTGDARVAFLSPDEAELAVRTLQNEYLMNRRVNLSII</sequence>
<evidence type="ECO:0000256" key="4">
    <source>
        <dbReference type="SAM" id="MobiDB-lite"/>
    </source>
</evidence>
<dbReference type="InterPro" id="IPR012677">
    <property type="entry name" value="Nucleotide-bd_a/b_plait_sf"/>
</dbReference>
<feature type="region of interest" description="Disordered" evidence="4">
    <location>
        <begin position="739"/>
        <end position="846"/>
    </location>
</feature>
<name>E9H1W8_DAPPU</name>
<feature type="compositionally biased region" description="Basic and acidic residues" evidence="4">
    <location>
        <begin position="265"/>
        <end position="313"/>
    </location>
</feature>
<feature type="compositionally biased region" description="Polar residues" evidence="4">
    <location>
        <begin position="99"/>
        <end position="109"/>
    </location>
</feature>
<feature type="domain" description="RRM" evidence="5">
    <location>
        <begin position="481"/>
        <end position="558"/>
    </location>
</feature>
<evidence type="ECO:0000256" key="2">
    <source>
        <dbReference type="ARBA" id="ARBA00022884"/>
    </source>
</evidence>
<feature type="region of interest" description="Disordered" evidence="4">
    <location>
        <begin position="579"/>
        <end position="628"/>
    </location>
</feature>
<keyword evidence="7" id="KW-1185">Reference proteome</keyword>
<dbReference type="PANTHER" id="PTHR13976">
    <property type="entry name" value="HETEROGENEOUS NUCLEAR RIBONUCLEOPROTEIN-RELATED"/>
    <property type="match status" value="1"/>
</dbReference>
<evidence type="ECO:0000259" key="5">
    <source>
        <dbReference type="PROSITE" id="PS50102"/>
    </source>
</evidence>
<feature type="compositionally biased region" description="Basic and acidic residues" evidence="4">
    <location>
        <begin position="336"/>
        <end position="355"/>
    </location>
</feature>
<dbReference type="eggNOG" id="KOG4307">
    <property type="taxonomic scope" value="Eukaryota"/>
</dbReference>
<dbReference type="SUPFAM" id="SSF54928">
    <property type="entry name" value="RNA-binding domain, RBD"/>
    <property type="match status" value="3"/>
</dbReference>
<evidence type="ECO:0000313" key="7">
    <source>
        <dbReference type="Proteomes" id="UP000000305"/>
    </source>
</evidence>
<evidence type="ECO:0000313" key="6">
    <source>
        <dbReference type="EMBL" id="EFX74295.1"/>
    </source>
</evidence>
<dbReference type="Pfam" id="PF00076">
    <property type="entry name" value="RRM_1"/>
    <property type="match status" value="2"/>
</dbReference>
<feature type="region of interest" description="Disordered" evidence="4">
    <location>
        <begin position="93"/>
        <end position="224"/>
    </location>
</feature>
<dbReference type="EMBL" id="GL732584">
    <property type="protein sequence ID" value="EFX74295.1"/>
    <property type="molecule type" value="Genomic_DNA"/>
</dbReference>
<dbReference type="KEGG" id="dpx:DAPPUDRAFT_307392"/>
<dbReference type="OMA" id="PNGPNPM"/>
<keyword evidence="2 3" id="KW-0694">RNA-binding</keyword>
<dbReference type="InterPro" id="IPR050666">
    <property type="entry name" value="ESRP"/>
</dbReference>
<dbReference type="CDD" id="cd12254">
    <property type="entry name" value="RRM_hnRNPH_ESRPs_RBM12_like"/>
    <property type="match status" value="2"/>
</dbReference>
<gene>
    <name evidence="6" type="ORF">DAPPUDRAFT_307392</name>
</gene>
<dbReference type="GO" id="GO:0005654">
    <property type="term" value="C:nucleoplasm"/>
    <property type="evidence" value="ECO:0000318"/>
    <property type="project" value="GO_Central"/>
</dbReference>
<feature type="compositionally biased region" description="Gly residues" evidence="4">
    <location>
        <begin position="238"/>
        <end position="250"/>
    </location>
</feature>
<feature type="compositionally biased region" description="Basic residues" evidence="4">
    <location>
        <begin position="314"/>
        <end position="335"/>
    </location>
</feature>
<dbReference type="PROSITE" id="PS50102">
    <property type="entry name" value="RRM"/>
    <property type="match status" value="3"/>
</dbReference>
<dbReference type="AlphaFoldDB" id="E9H1W8"/>
<dbReference type="GO" id="GO:0043484">
    <property type="term" value="P:regulation of RNA splicing"/>
    <property type="evidence" value="ECO:0000318"/>
    <property type="project" value="GO_Central"/>
</dbReference>
<dbReference type="InterPro" id="IPR035979">
    <property type="entry name" value="RBD_domain_sf"/>
</dbReference>
<dbReference type="InParanoid" id="E9H1W8"/>
<dbReference type="Gene3D" id="3.30.70.330">
    <property type="match status" value="5"/>
</dbReference>
<evidence type="ECO:0000256" key="1">
    <source>
        <dbReference type="ARBA" id="ARBA00022737"/>
    </source>
</evidence>
<dbReference type="CDD" id="cd12515">
    <property type="entry name" value="RRM5_RBM12_like"/>
    <property type="match status" value="1"/>
</dbReference>
<dbReference type="FunCoup" id="E9H1W8">
    <property type="interactions" value="1344"/>
</dbReference>
<dbReference type="Proteomes" id="UP000000305">
    <property type="component" value="Unassembled WGS sequence"/>
</dbReference>
<protein>
    <recommendedName>
        <fullName evidence="5">RRM domain-containing protein</fullName>
    </recommendedName>
</protein>
<feature type="compositionally biased region" description="Low complexity" evidence="4">
    <location>
        <begin position="117"/>
        <end position="131"/>
    </location>
</feature>
<dbReference type="GO" id="GO:0003723">
    <property type="term" value="F:RNA binding"/>
    <property type="evidence" value="ECO:0000318"/>
    <property type="project" value="GO_Central"/>
</dbReference>